<reference evidence="2" key="1">
    <citation type="submission" date="2016-05" db="EMBL/GenBank/DDBJ databases">
        <authorList>
            <person name="Lavstsen T."/>
            <person name="Jespersen J.S."/>
        </authorList>
    </citation>
    <scope>NUCLEOTIDE SEQUENCE</scope>
    <source>
        <strain evidence="2">PWN146_assembly</strain>
    </source>
</reference>
<dbReference type="Pfam" id="PF06122">
    <property type="entry name" value="TraH"/>
    <property type="match status" value="1"/>
</dbReference>
<evidence type="ECO:0000313" key="2">
    <source>
        <dbReference type="EMBL" id="SAY46600.1"/>
    </source>
</evidence>
<gene>
    <name evidence="2" type="ORF">PWN146_05369</name>
</gene>
<dbReference type="RefSeq" id="WP_149543208.1">
    <property type="nucleotide sequence ID" value="NZ_LT575492.1"/>
</dbReference>
<dbReference type="EMBL" id="LT575492">
    <property type="protein sequence ID" value="SAY46600.1"/>
    <property type="molecule type" value="Genomic_DNA"/>
</dbReference>
<name>A0A1C3HNH5_SERMA</name>
<keyword evidence="1" id="KW-0732">Signal</keyword>
<protein>
    <submittedName>
        <fullName evidence="2">Conjugative relaxosome accessory transposon protein</fullName>
    </submittedName>
</protein>
<accession>A0A1C3HNH5</accession>
<feature type="signal peptide" evidence="1">
    <location>
        <begin position="1"/>
        <end position="25"/>
    </location>
</feature>
<dbReference type="PROSITE" id="PS51257">
    <property type="entry name" value="PROKAR_LIPOPROTEIN"/>
    <property type="match status" value="1"/>
</dbReference>
<dbReference type="InterPro" id="IPR010927">
    <property type="entry name" value="T4SS_TraH"/>
</dbReference>
<sequence length="457" mass="49775">MRKNNLGGLLAAGVLLACSAQPSHAGIQGDLNKFFDQMGDGGANVTQAAAWQGQSAGYLTGGNLFMRMPVRNIQLISVTLPDIKSGCGGIDAYLGSFSFINTDQLKMMGKQILSNAVGYAFDLGLETVCPQCKAIKDNLQNMLTSINNMNISTCQAAQSIVGGLWPKTQEASKKICQDIGGQHDMFSDWAASRQGCGVGDETDKVFSKATPEEKKRIPRSRNLTWSTFEKINQFISDDRELKELVMSMVGTVIYDEKGNPTFLAPRGGSEALFNTLLNGGTAKIYRCNDNSECLKPSASEFTLSPDKGMTSRVRNIIQEVFRKSRSDASLTNEEKALVASTRVKVLRYTIDSASLGLDATVVTSLSEYIAADMVMTYINGLLDVAETASSGTLNTADENARFRENLLSVRNQLGQRVQRIQVQQNGVMELEQNLGYMRQQLSSSLTDKTLSNYEFGG</sequence>
<proteinExistence type="predicted"/>
<evidence type="ECO:0000256" key="1">
    <source>
        <dbReference type="SAM" id="SignalP"/>
    </source>
</evidence>
<feature type="chain" id="PRO_5008675334" evidence="1">
    <location>
        <begin position="26"/>
        <end position="457"/>
    </location>
</feature>
<dbReference type="AlphaFoldDB" id="A0A1C3HNH5"/>
<organism evidence="2">
    <name type="scientific">Serratia marcescens</name>
    <dbReference type="NCBI Taxonomy" id="615"/>
    <lineage>
        <taxon>Bacteria</taxon>
        <taxon>Pseudomonadati</taxon>
        <taxon>Pseudomonadota</taxon>
        <taxon>Gammaproteobacteria</taxon>
        <taxon>Enterobacterales</taxon>
        <taxon>Yersiniaceae</taxon>
        <taxon>Serratia</taxon>
    </lineage>
</organism>